<evidence type="ECO:0000313" key="2">
    <source>
        <dbReference type="EMBL" id="ETI20895.1"/>
    </source>
</evidence>
<dbReference type="HOGENOM" id="CLU_081044_2_0_1"/>
<accession>V9D210</accession>
<dbReference type="VEuPathDB" id="FungiDB:G647_07238"/>
<dbReference type="AlphaFoldDB" id="V9D210"/>
<evidence type="ECO:0000313" key="3">
    <source>
        <dbReference type="Proteomes" id="UP000030678"/>
    </source>
</evidence>
<dbReference type="InterPro" id="IPR007175">
    <property type="entry name" value="Rpr2/Snm1/Rpp21"/>
</dbReference>
<sequence>MSEAQNLRVRFLQQSAFNLFLSTPGTSRQLMRESQELGREVSFQVTNRGQFVCATCGTILLPQWTVRSKVRTNKSTAGRKDLKSEKVTRRKVRSQRCSLCDHVTKDVISIASSPQKEKKQPAAAAAAQSSSENVMSADTSLESTSKSTSKKRARARKDREGLQALLHRSAQTKNPPSLNLLDLLKK</sequence>
<protein>
    <submittedName>
        <fullName evidence="2">Uncharacterized protein</fullName>
    </submittedName>
</protein>
<proteinExistence type="predicted"/>
<reference evidence="2 3" key="1">
    <citation type="submission" date="2013-03" db="EMBL/GenBank/DDBJ databases">
        <title>The Genome Sequence of Cladophialophora carrionii CBS 160.54.</title>
        <authorList>
            <consortium name="The Broad Institute Genomics Platform"/>
            <person name="Cuomo C."/>
            <person name="de Hoog S."/>
            <person name="Gorbushina A."/>
            <person name="Walker B."/>
            <person name="Young S.K."/>
            <person name="Zeng Q."/>
            <person name="Gargeya S."/>
            <person name="Fitzgerald M."/>
            <person name="Haas B."/>
            <person name="Abouelleil A."/>
            <person name="Allen A.W."/>
            <person name="Alvarado L."/>
            <person name="Arachchi H.M."/>
            <person name="Berlin A.M."/>
            <person name="Chapman S.B."/>
            <person name="Gainer-Dewar J."/>
            <person name="Goldberg J."/>
            <person name="Griggs A."/>
            <person name="Gujja S."/>
            <person name="Hansen M."/>
            <person name="Howarth C."/>
            <person name="Imamovic A."/>
            <person name="Ireland A."/>
            <person name="Larimer J."/>
            <person name="McCowan C."/>
            <person name="Murphy C."/>
            <person name="Pearson M."/>
            <person name="Poon T.W."/>
            <person name="Priest M."/>
            <person name="Roberts A."/>
            <person name="Saif S."/>
            <person name="Shea T."/>
            <person name="Sisk P."/>
            <person name="Sykes S."/>
            <person name="Wortman J."/>
            <person name="Nusbaum C."/>
            <person name="Birren B."/>
        </authorList>
    </citation>
    <scope>NUCLEOTIDE SEQUENCE [LARGE SCALE GENOMIC DNA]</scope>
    <source>
        <strain evidence="2 3">CBS 160.54</strain>
    </source>
</reference>
<evidence type="ECO:0000256" key="1">
    <source>
        <dbReference type="SAM" id="MobiDB-lite"/>
    </source>
</evidence>
<feature type="region of interest" description="Disordered" evidence="1">
    <location>
        <begin position="111"/>
        <end position="186"/>
    </location>
</feature>
<name>V9D210_9EURO</name>
<dbReference type="GeneID" id="19985731"/>
<feature type="compositionally biased region" description="Low complexity" evidence="1">
    <location>
        <begin position="121"/>
        <end position="132"/>
    </location>
</feature>
<dbReference type="EMBL" id="KB822707">
    <property type="protein sequence ID" value="ETI20895.1"/>
    <property type="molecule type" value="Genomic_DNA"/>
</dbReference>
<dbReference type="RefSeq" id="XP_008729776.1">
    <property type="nucleotide sequence ID" value="XM_008731554.1"/>
</dbReference>
<dbReference type="Proteomes" id="UP000030678">
    <property type="component" value="Unassembled WGS sequence"/>
</dbReference>
<dbReference type="Pfam" id="PF04032">
    <property type="entry name" value="Rpr2"/>
    <property type="match status" value="1"/>
</dbReference>
<dbReference type="OrthoDB" id="438080at2759"/>
<organism evidence="2 3">
    <name type="scientific">Cladophialophora carrionii CBS 160.54</name>
    <dbReference type="NCBI Taxonomy" id="1279043"/>
    <lineage>
        <taxon>Eukaryota</taxon>
        <taxon>Fungi</taxon>
        <taxon>Dikarya</taxon>
        <taxon>Ascomycota</taxon>
        <taxon>Pezizomycotina</taxon>
        <taxon>Eurotiomycetes</taxon>
        <taxon>Chaetothyriomycetidae</taxon>
        <taxon>Chaetothyriales</taxon>
        <taxon>Herpotrichiellaceae</taxon>
        <taxon>Cladophialophora</taxon>
    </lineage>
</organism>
<dbReference type="GO" id="GO:0006396">
    <property type="term" value="P:RNA processing"/>
    <property type="evidence" value="ECO:0007669"/>
    <property type="project" value="InterPro"/>
</dbReference>
<feature type="compositionally biased region" description="Polar residues" evidence="1">
    <location>
        <begin position="133"/>
        <end position="142"/>
    </location>
</feature>
<gene>
    <name evidence="2" type="ORF">G647_07238</name>
</gene>